<evidence type="ECO:0000313" key="5">
    <source>
        <dbReference type="EMBL" id="MFD2916572.1"/>
    </source>
</evidence>
<sequence>MKTLKLLIIPMFLLLVLTSNAQDMQEGFTYLETGKYAQAETFFDTILKEYPKNKTARLCYGRAVGLNGDAQKANNIFTNLLEDYPTDFEVKLNYGESLLWNQNFSKAKIYYNNLVTEAPESFPALLGYANTLSNLKEYDNALVYVNKALEVSPGNPNALVSKKYIYLGYAYQNQQAQNYGEAETLLTKNLELFGEDKETLMNLANLYLITNELDFANGIYNRIAKNPANELEALNGLALVSHLKGKEKKALQLSTEAYTSMSTSTSEIVSQQTTERYTQALIWNKKYKQAERVIDTLITKQPNENWVLALRATLNVYKSNFKKSLNDYNRILVNDSTSFDGNLGKANVLKALGYYDDAYTSAENTLKFYDNQKDAVNFINILNTNFTPALDSRAAYTFDNGNNKAYSFNTNVTFPLSTKFKILGSYNYRNTNNTVTKNKANSNDISLGLSYQLLNNVTFNGTTGLTSAKAETGDYTQLLTDISFNIKPFKLQTLDIGYKREIQSFNADLLDREIVQNNYYANYNLSTNFNLGWFTQYMYTSQNDSNKRNLLFTSLYYNLLAKPSLKVGLNYQYITFADQVPTIYFSPESFQAGEVFLNLIKDENTTKPKEWFYELTAATGLQYIEDGESQSTYRIQGKFGYKFSERSMLNVFGTRSNIASATASGFTFTEIGLRFKWRLFDGPVFRK</sequence>
<keyword evidence="2 3" id="KW-0802">TPR repeat</keyword>
<dbReference type="Proteomes" id="UP001597548">
    <property type="component" value="Unassembled WGS sequence"/>
</dbReference>
<evidence type="ECO:0000256" key="4">
    <source>
        <dbReference type="SAM" id="SignalP"/>
    </source>
</evidence>
<evidence type="ECO:0000256" key="3">
    <source>
        <dbReference type="PROSITE-ProRule" id="PRU00339"/>
    </source>
</evidence>
<dbReference type="Gene3D" id="1.25.40.10">
    <property type="entry name" value="Tetratricopeptide repeat domain"/>
    <property type="match status" value="2"/>
</dbReference>
<accession>A0ABW5ZVJ3</accession>
<dbReference type="RefSeq" id="WP_194506563.1">
    <property type="nucleotide sequence ID" value="NZ_JADILU010000001.1"/>
</dbReference>
<evidence type="ECO:0000256" key="1">
    <source>
        <dbReference type="ARBA" id="ARBA00022737"/>
    </source>
</evidence>
<dbReference type="EMBL" id="JBHUOS010000010">
    <property type="protein sequence ID" value="MFD2916572.1"/>
    <property type="molecule type" value="Genomic_DNA"/>
</dbReference>
<keyword evidence="1" id="KW-0677">Repeat</keyword>
<evidence type="ECO:0000256" key="2">
    <source>
        <dbReference type="ARBA" id="ARBA00022803"/>
    </source>
</evidence>
<proteinExistence type="predicted"/>
<dbReference type="InterPro" id="IPR050498">
    <property type="entry name" value="Ycf3"/>
</dbReference>
<evidence type="ECO:0000313" key="6">
    <source>
        <dbReference type="Proteomes" id="UP001597548"/>
    </source>
</evidence>
<dbReference type="SUPFAM" id="SSF48452">
    <property type="entry name" value="TPR-like"/>
    <property type="match status" value="2"/>
</dbReference>
<protein>
    <submittedName>
        <fullName evidence="5">Tetratricopeptide repeat protein</fullName>
    </submittedName>
</protein>
<comment type="caution">
    <text evidence="5">The sequence shown here is derived from an EMBL/GenBank/DDBJ whole genome shotgun (WGS) entry which is preliminary data.</text>
</comment>
<feature type="chain" id="PRO_5047266835" evidence="4">
    <location>
        <begin position="22"/>
        <end position="687"/>
    </location>
</feature>
<feature type="signal peptide" evidence="4">
    <location>
        <begin position="1"/>
        <end position="21"/>
    </location>
</feature>
<dbReference type="PANTHER" id="PTHR44858">
    <property type="entry name" value="TETRATRICOPEPTIDE REPEAT PROTEIN 6"/>
    <property type="match status" value="1"/>
</dbReference>
<feature type="repeat" description="TPR" evidence="3">
    <location>
        <begin position="122"/>
        <end position="155"/>
    </location>
</feature>
<reference evidence="6" key="1">
    <citation type="journal article" date="2019" name="Int. J. Syst. Evol. Microbiol.">
        <title>The Global Catalogue of Microorganisms (GCM) 10K type strain sequencing project: providing services to taxonomists for standard genome sequencing and annotation.</title>
        <authorList>
            <consortium name="The Broad Institute Genomics Platform"/>
            <consortium name="The Broad Institute Genome Sequencing Center for Infectious Disease"/>
            <person name="Wu L."/>
            <person name="Ma J."/>
        </authorList>
    </citation>
    <scope>NUCLEOTIDE SEQUENCE [LARGE SCALE GENOMIC DNA]</scope>
    <source>
        <strain evidence="6">KCTC 32514</strain>
    </source>
</reference>
<name>A0ABW5ZVJ3_9FLAO</name>
<gene>
    <name evidence="5" type="ORF">ACFS29_13035</name>
</gene>
<organism evidence="5 6">
    <name type="scientific">Psychroserpens luteus</name>
    <dbReference type="NCBI Taxonomy" id="1434066"/>
    <lineage>
        <taxon>Bacteria</taxon>
        <taxon>Pseudomonadati</taxon>
        <taxon>Bacteroidota</taxon>
        <taxon>Flavobacteriia</taxon>
        <taxon>Flavobacteriales</taxon>
        <taxon>Flavobacteriaceae</taxon>
        <taxon>Psychroserpens</taxon>
    </lineage>
</organism>
<keyword evidence="4" id="KW-0732">Signal</keyword>
<dbReference type="SMART" id="SM00028">
    <property type="entry name" value="TPR"/>
    <property type="match status" value="6"/>
</dbReference>
<dbReference type="PROSITE" id="PS50005">
    <property type="entry name" value="TPR"/>
    <property type="match status" value="1"/>
</dbReference>
<dbReference type="Pfam" id="PF13174">
    <property type="entry name" value="TPR_6"/>
    <property type="match status" value="1"/>
</dbReference>
<dbReference type="PANTHER" id="PTHR44858:SF1">
    <property type="entry name" value="UDP-N-ACETYLGLUCOSAMINE--PEPTIDE N-ACETYLGLUCOSAMINYLTRANSFERASE SPINDLY-RELATED"/>
    <property type="match status" value="1"/>
</dbReference>
<dbReference type="InterPro" id="IPR011990">
    <property type="entry name" value="TPR-like_helical_dom_sf"/>
</dbReference>
<dbReference type="InterPro" id="IPR019734">
    <property type="entry name" value="TPR_rpt"/>
</dbReference>
<keyword evidence="6" id="KW-1185">Reference proteome</keyword>